<evidence type="ECO:0000256" key="6">
    <source>
        <dbReference type="SAM" id="Phobius"/>
    </source>
</evidence>
<feature type="transmembrane region" description="Helical" evidence="6">
    <location>
        <begin position="383"/>
        <end position="402"/>
    </location>
</feature>
<feature type="transmembrane region" description="Helical" evidence="6">
    <location>
        <begin position="320"/>
        <end position="338"/>
    </location>
</feature>
<evidence type="ECO:0000256" key="5">
    <source>
        <dbReference type="ARBA" id="ARBA00023136"/>
    </source>
</evidence>
<protein>
    <recommendedName>
        <fullName evidence="7">Major facilitator superfamily (MFS) profile domain-containing protein</fullName>
    </recommendedName>
</protein>
<keyword evidence="3 6" id="KW-0812">Transmembrane</keyword>
<dbReference type="Pfam" id="PF07690">
    <property type="entry name" value="MFS_1"/>
    <property type="match status" value="1"/>
</dbReference>
<evidence type="ECO:0000313" key="8">
    <source>
        <dbReference type="EMBL" id="GAA2364352.1"/>
    </source>
</evidence>
<keyword evidence="4 6" id="KW-1133">Transmembrane helix</keyword>
<comment type="subcellular location">
    <subcellularLocation>
        <location evidence="1">Cell membrane</location>
        <topology evidence="1">Multi-pass membrane protein</topology>
    </subcellularLocation>
</comment>
<proteinExistence type="predicted"/>
<evidence type="ECO:0000256" key="4">
    <source>
        <dbReference type="ARBA" id="ARBA00022989"/>
    </source>
</evidence>
<dbReference type="InterPro" id="IPR020846">
    <property type="entry name" value="MFS_dom"/>
</dbReference>
<accession>A0ABN3GYQ4</accession>
<sequence length="454" mass="44726">MFGGRNFNLLWLAAVTSALGNGVRWIALPLLAAGQSRDPWTISLVTAAEQVPWLLFGLAAGALADRHDRRALVRRSDLARAAAVAAFAVAVAAGATPIALIAALGFVLTCGETVTSAATAALLPAVVPPPRRATANGHLMAGVQLTDALIGPSAGAALFGLAAFAPFAIDAVTFVASALCITLLRVPADPAGVPEAQASALLRVPADPAGVPEAQASALLRVPADPAAPAGVPEARASVLDGLRHLGSSRALLALCLLQAATTLAYTGILAVLVLFAGQVLGLGPTGFGLLVGAFAVGGVAGGLGAGALARWLGARRGMVIAYAAGALGVAAFGLASGPVSGGLLAAALGLASTSGNAVAAAIRQELVPDAYLGRVTSAFRLVGLGAAPLGALAAGALAHAYGLRAPFLAGGALSAAGLLLYAFMTVKSSRYTLVSLAAKPSVPEEGRAPLSSE</sequence>
<keyword evidence="5 6" id="KW-0472">Membrane</keyword>
<keyword evidence="2" id="KW-1003">Cell membrane</keyword>
<feature type="transmembrane region" description="Helical" evidence="6">
    <location>
        <begin position="156"/>
        <end position="184"/>
    </location>
</feature>
<dbReference type="CDD" id="cd06173">
    <property type="entry name" value="MFS_MefA_like"/>
    <property type="match status" value="1"/>
</dbReference>
<keyword evidence="9" id="KW-1185">Reference proteome</keyword>
<reference evidence="8 9" key="1">
    <citation type="journal article" date="2019" name="Int. J. Syst. Evol. Microbiol.">
        <title>The Global Catalogue of Microorganisms (GCM) 10K type strain sequencing project: providing services to taxonomists for standard genome sequencing and annotation.</title>
        <authorList>
            <consortium name="The Broad Institute Genomics Platform"/>
            <consortium name="The Broad Institute Genome Sequencing Center for Infectious Disease"/>
            <person name="Wu L."/>
            <person name="Ma J."/>
        </authorList>
    </citation>
    <scope>NUCLEOTIDE SEQUENCE [LARGE SCALE GENOMIC DNA]</scope>
    <source>
        <strain evidence="8 9">JCM 3272</strain>
    </source>
</reference>
<name>A0ABN3GYQ4_9ACTN</name>
<organism evidence="8 9">
    <name type="scientific">Dactylosporangium salmoneum</name>
    <dbReference type="NCBI Taxonomy" id="53361"/>
    <lineage>
        <taxon>Bacteria</taxon>
        <taxon>Bacillati</taxon>
        <taxon>Actinomycetota</taxon>
        <taxon>Actinomycetes</taxon>
        <taxon>Micromonosporales</taxon>
        <taxon>Micromonosporaceae</taxon>
        <taxon>Dactylosporangium</taxon>
    </lineage>
</organism>
<dbReference type="PROSITE" id="PS50850">
    <property type="entry name" value="MFS"/>
    <property type="match status" value="1"/>
</dbReference>
<dbReference type="Proteomes" id="UP001501444">
    <property type="component" value="Unassembled WGS sequence"/>
</dbReference>
<feature type="transmembrane region" description="Helical" evidence="6">
    <location>
        <begin position="42"/>
        <end position="63"/>
    </location>
</feature>
<dbReference type="SUPFAM" id="SSF103473">
    <property type="entry name" value="MFS general substrate transporter"/>
    <property type="match status" value="1"/>
</dbReference>
<feature type="transmembrane region" description="Helical" evidence="6">
    <location>
        <begin position="288"/>
        <end position="313"/>
    </location>
</feature>
<dbReference type="InterPro" id="IPR011701">
    <property type="entry name" value="MFS"/>
</dbReference>
<dbReference type="EMBL" id="BAAARV010000059">
    <property type="protein sequence ID" value="GAA2364352.1"/>
    <property type="molecule type" value="Genomic_DNA"/>
</dbReference>
<dbReference type="PANTHER" id="PTHR23513">
    <property type="entry name" value="INTEGRAL MEMBRANE EFFLUX PROTEIN-RELATED"/>
    <property type="match status" value="1"/>
</dbReference>
<feature type="transmembrane region" description="Helical" evidence="6">
    <location>
        <begin position="252"/>
        <end position="276"/>
    </location>
</feature>
<feature type="transmembrane region" description="Helical" evidence="6">
    <location>
        <begin position="408"/>
        <end position="427"/>
    </location>
</feature>
<dbReference type="PANTHER" id="PTHR23513:SF6">
    <property type="entry name" value="MAJOR FACILITATOR SUPERFAMILY ASSOCIATED DOMAIN-CONTAINING PROTEIN"/>
    <property type="match status" value="1"/>
</dbReference>
<evidence type="ECO:0000259" key="7">
    <source>
        <dbReference type="PROSITE" id="PS50850"/>
    </source>
</evidence>
<feature type="domain" description="Major facilitator superfamily (MFS) profile" evidence="7">
    <location>
        <begin position="252"/>
        <end position="454"/>
    </location>
</feature>
<comment type="caution">
    <text evidence="8">The sequence shown here is derived from an EMBL/GenBank/DDBJ whole genome shotgun (WGS) entry which is preliminary data.</text>
</comment>
<evidence type="ECO:0000313" key="9">
    <source>
        <dbReference type="Proteomes" id="UP001501444"/>
    </source>
</evidence>
<evidence type="ECO:0000256" key="1">
    <source>
        <dbReference type="ARBA" id="ARBA00004651"/>
    </source>
</evidence>
<gene>
    <name evidence="8" type="ORF">GCM10010170_062130</name>
</gene>
<dbReference type="RefSeq" id="WP_344616100.1">
    <property type="nucleotide sequence ID" value="NZ_BAAARV010000059.1"/>
</dbReference>
<dbReference type="Gene3D" id="1.20.1250.20">
    <property type="entry name" value="MFS general substrate transporter like domains"/>
    <property type="match status" value="2"/>
</dbReference>
<feature type="transmembrane region" description="Helical" evidence="6">
    <location>
        <begin position="84"/>
        <end position="108"/>
    </location>
</feature>
<dbReference type="InterPro" id="IPR036259">
    <property type="entry name" value="MFS_trans_sf"/>
</dbReference>
<evidence type="ECO:0000256" key="2">
    <source>
        <dbReference type="ARBA" id="ARBA00022475"/>
    </source>
</evidence>
<evidence type="ECO:0000256" key="3">
    <source>
        <dbReference type="ARBA" id="ARBA00022692"/>
    </source>
</evidence>